<dbReference type="Gene3D" id="3.30.70.330">
    <property type="match status" value="1"/>
</dbReference>
<dbReference type="CTD" id="1478"/>
<name>A0A1S3WUF2_ERIEU</name>
<organism evidence="10 11">
    <name type="scientific">Erinaceus europaeus</name>
    <name type="common">Western European hedgehog</name>
    <dbReference type="NCBI Taxonomy" id="9365"/>
    <lineage>
        <taxon>Eukaryota</taxon>
        <taxon>Metazoa</taxon>
        <taxon>Chordata</taxon>
        <taxon>Craniata</taxon>
        <taxon>Vertebrata</taxon>
        <taxon>Euteleostomi</taxon>
        <taxon>Mammalia</taxon>
        <taxon>Eutheria</taxon>
        <taxon>Laurasiatheria</taxon>
        <taxon>Eulipotyphla</taxon>
        <taxon>Erinaceidae</taxon>
        <taxon>Erinaceinae</taxon>
        <taxon>Erinaceus</taxon>
    </lineage>
</organism>
<dbReference type="GO" id="GO:0031124">
    <property type="term" value="P:mRNA 3'-end processing"/>
    <property type="evidence" value="ECO:0007669"/>
    <property type="project" value="InterPro"/>
</dbReference>
<evidence type="ECO:0000256" key="6">
    <source>
        <dbReference type="ARBA" id="ARBA00023242"/>
    </source>
</evidence>
<keyword evidence="5 7" id="KW-0694">RNA-binding</keyword>
<dbReference type="GeneID" id="103126602"/>
<dbReference type="FunFam" id="1.10.20.70:FF:000001">
    <property type="entry name" value="Cleavage stimulation factor subunit 2"/>
    <property type="match status" value="1"/>
</dbReference>
<evidence type="ECO:0000313" key="10">
    <source>
        <dbReference type="Proteomes" id="UP001652624"/>
    </source>
</evidence>
<dbReference type="Pfam" id="PF14304">
    <property type="entry name" value="CSTF_C"/>
    <property type="match status" value="1"/>
</dbReference>
<evidence type="ECO:0000256" key="4">
    <source>
        <dbReference type="ARBA" id="ARBA00022737"/>
    </source>
</evidence>
<feature type="region of interest" description="Disordered" evidence="8">
    <location>
        <begin position="363"/>
        <end position="411"/>
    </location>
</feature>
<keyword evidence="4" id="KW-0677">Repeat</keyword>
<sequence>MAGLSVRDPAVDRSLRSVFVGNIPYEATEEQLKDIFSEVGPVVSFRLVYDRETGKPKGYGFCEYQDQETALSAMRNLNGREFSGRALRVDNAASEKNKEELKSLGTGAPVIESPYGDTINPEDAPESISKAVASLPPEQMFELMKQMKLCVQNSPQEARNMLLQNPQLAYALLQAQVVMRIVDPEIALKILHRQTNIPLIAGNPQGVHSAGPISGPNVVMNQQNPQVSQAQSLSGIHVNGAPPLMQASMQSGLPAPGQMPTAVTGPGPGSLAPGVGGMQAPVGMPGGGPVPMERGQVPMQDPRAAMQRGALPANVPTPRGLLGDAPNDPRGGTLLTVTGEVEPRGYLGPPHQGPPMHLIPGHDSRGPPPHDMRGGPLAEPRPLMAEPRGPMLDQRGPPLDGRGGRDPRGMDARGMEARAMEARAMEARGLDARGLEARAMEARAMEARAMEARAMEARAMEARAMEARAMEVRGMEARSMDVRGPGPGPRGPIPSGMQGPSPINMGAVGPQGPRQVPVMQGTSMQGTGIQGGGQPGGFSPGQNQVTPQDHEKAALIMQVLQLTADQIAMLPPEQRQSILILKEQIQKSTGAP</sequence>
<dbReference type="InterPro" id="IPR038192">
    <property type="entry name" value="CSTF_C_sf"/>
</dbReference>
<gene>
    <name evidence="11" type="primary">CSTF2</name>
</gene>
<accession>A0A1S3WUF2</accession>
<evidence type="ECO:0000256" key="3">
    <source>
        <dbReference type="ARBA" id="ARBA00022664"/>
    </source>
</evidence>
<feature type="compositionally biased region" description="Basic and acidic residues" evidence="8">
    <location>
        <begin position="363"/>
        <end position="373"/>
    </location>
</feature>
<evidence type="ECO:0000256" key="2">
    <source>
        <dbReference type="ARBA" id="ARBA00022553"/>
    </source>
</evidence>
<dbReference type="Pfam" id="PF14327">
    <property type="entry name" value="CSTF2_hinge"/>
    <property type="match status" value="1"/>
</dbReference>
<evidence type="ECO:0000259" key="9">
    <source>
        <dbReference type="PROSITE" id="PS50102"/>
    </source>
</evidence>
<dbReference type="AlphaFoldDB" id="A0A1S3WUF2"/>
<dbReference type="InterPro" id="IPR026896">
    <property type="entry name" value="CSTF_C"/>
</dbReference>
<dbReference type="InterPro" id="IPR035979">
    <property type="entry name" value="RBD_domain_sf"/>
</dbReference>
<evidence type="ECO:0000256" key="8">
    <source>
        <dbReference type="SAM" id="MobiDB-lite"/>
    </source>
</evidence>
<dbReference type="RefSeq" id="XP_016049996.1">
    <property type="nucleotide sequence ID" value="XM_016194510.2"/>
</dbReference>
<reference evidence="11" key="1">
    <citation type="submission" date="2025-08" db="UniProtKB">
        <authorList>
            <consortium name="RefSeq"/>
        </authorList>
    </citation>
    <scope>IDENTIFICATION</scope>
</reference>
<proteinExistence type="predicted"/>
<dbReference type="Pfam" id="PF00076">
    <property type="entry name" value="RRM_1"/>
    <property type="match status" value="1"/>
</dbReference>
<protein>
    <submittedName>
        <fullName evidence="11">Cleavage stimulation factor subunit 2 isoform X1</fullName>
    </submittedName>
</protein>
<comment type="subcellular location">
    <subcellularLocation>
        <location evidence="1">Nucleus</location>
    </subcellularLocation>
</comment>
<keyword evidence="10" id="KW-1185">Reference proteome</keyword>
<keyword evidence="2" id="KW-0597">Phosphoprotein</keyword>
<feature type="domain" description="RRM" evidence="9">
    <location>
        <begin position="16"/>
        <end position="94"/>
    </location>
</feature>
<dbReference type="InterPro" id="IPR000504">
    <property type="entry name" value="RRM_dom"/>
</dbReference>
<feature type="region of interest" description="Disordered" evidence="8">
    <location>
        <begin position="478"/>
        <end position="498"/>
    </location>
</feature>
<dbReference type="PROSITE" id="PS50102">
    <property type="entry name" value="RRM"/>
    <property type="match status" value="1"/>
</dbReference>
<dbReference type="GO" id="GO:0005847">
    <property type="term" value="C:mRNA cleavage and polyadenylation specificity factor complex"/>
    <property type="evidence" value="ECO:0007669"/>
    <property type="project" value="TreeGrafter"/>
</dbReference>
<keyword evidence="6" id="KW-0539">Nucleus</keyword>
<evidence type="ECO:0000256" key="5">
    <source>
        <dbReference type="ARBA" id="ARBA00022884"/>
    </source>
</evidence>
<dbReference type="PANTHER" id="PTHR45735">
    <property type="entry name" value="CLEAVAGE STIMULATION FACTOR SUBUNIT 2"/>
    <property type="match status" value="1"/>
</dbReference>
<dbReference type="FunFam" id="1.25.40.630:FF:000001">
    <property type="entry name" value="Cleavage stimulation factor subunit 2"/>
    <property type="match status" value="1"/>
</dbReference>
<dbReference type="CDD" id="cd12671">
    <property type="entry name" value="RRM_CSTF2_CSTF2T"/>
    <property type="match status" value="1"/>
</dbReference>
<dbReference type="Proteomes" id="UP001652624">
    <property type="component" value="Chromosome X"/>
</dbReference>
<dbReference type="InterPro" id="IPR025742">
    <property type="entry name" value="CSTF2_hinge"/>
</dbReference>
<dbReference type="SUPFAM" id="SSF54928">
    <property type="entry name" value="RNA-binding domain, RBD"/>
    <property type="match status" value="1"/>
</dbReference>
<evidence type="ECO:0000256" key="1">
    <source>
        <dbReference type="ARBA" id="ARBA00004123"/>
    </source>
</evidence>
<dbReference type="FunFam" id="3.30.70.330:FF:000061">
    <property type="entry name" value="cleavage stimulation factor subunit 2 isoform X1"/>
    <property type="match status" value="1"/>
</dbReference>
<dbReference type="InterPro" id="IPR012677">
    <property type="entry name" value="Nucleotide-bd_a/b_plait_sf"/>
</dbReference>
<dbReference type="Gene3D" id="1.10.20.70">
    <property type="entry name" value="Transcription termination and cleavage factor, C-terminal domain"/>
    <property type="match status" value="1"/>
</dbReference>
<evidence type="ECO:0000256" key="7">
    <source>
        <dbReference type="PROSITE-ProRule" id="PRU00176"/>
    </source>
</evidence>
<dbReference type="eggNOG" id="KOG0108">
    <property type="taxonomic scope" value="Eukaryota"/>
</dbReference>
<dbReference type="Gene3D" id="1.25.40.630">
    <property type="match status" value="1"/>
</dbReference>
<keyword evidence="3" id="KW-0507">mRNA processing</keyword>
<dbReference type="PANTHER" id="PTHR45735:SF6">
    <property type="entry name" value="CLEAVAGE STIMULATION FACTOR SUBUNIT 2"/>
    <property type="match status" value="1"/>
</dbReference>
<dbReference type="SMART" id="SM00360">
    <property type="entry name" value="RRM"/>
    <property type="match status" value="1"/>
</dbReference>
<dbReference type="OrthoDB" id="272703at2759"/>
<dbReference type="GO" id="GO:0003729">
    <property type="term" value="F:mRNA binding"/>
    <property type="evidence" value="ECO:0007669"/>
    <property type="project" value="TreeGrafter"/>
</dbReference>
<evidence type="ECO:0000313" key="11">
    <source>
        <dbReference type="RefSeq" id="XP_016049996.1"/>
    </source>
</evidence>
<feature type="compositionally biased region" description="Basic and acidic residues" evidence="8">
    <location>
        <begin position="402"/>
        <end position="411"/>
    </location>
</feature>